<dbReference type="OrthoDB" id="540174at2759"/>
<keyword evidence="2 4" id="KW-0479">Metal-binding</keyword>
<dbReference type="InterPro" id="IPR000898">
    <property type="entry name" value="Indolamine_dOase"/>
</dbReference>
<evidence type="ECO:0000256" key="3">
    <source>
        <dbReference type="ARBA" id="ARBA00023004"/>
    </source>
</evidence>
<reference evidence="6 7" key="1">
    <citation type="journal article" date="2016" name="Mol. Biol. Evol.">
        <title>Comparative Genomics of Early-Diverging Mushroom-Forming Fungi Provides Insights into the Origins of Lignocellulose Decay Capabilities.</title>
        <authorList>
            <person name="Nagy L.G."/>
            <person name="Riley R."/>
            <person name="Tritt A."/>
            <person name="Adam C."/>
            <person name="Daum C."/>
            <person name="Floudas D."/>
            <person name="Sun H."/>
            <person name="Yadav J.S."/>
            <person name="Pangilinan J."/>
            <person name="Larsson K.H."/>
            <person name="Matsuura K."/>
            <person name="Barry K."/>
            <person name="Labutti K."/>
            <person name="Kuo R."/>
            <person name="Ohm R.A."/>
            <person name="Bhattacharya S.S."/>
            <person name="Shirouzu T."/>
            <person name="Yoshinaga Y."/>
            <person name="Martin F.M."/>
            <person name="Grigoriev I.V."/>
            <person name="Hibbett D.S."/>
        </authorList>
    </citation>
    <scope>NUCLEOTIDE SEQUENCE [LARGE SCALE GENOMIC DNA]</scope>
    <source>
        <strain evidence="6 7">HHB12733</strain>
    </source>
</reference>
<dbReference type="InParanoid" id="A0A165CD83"/>
<dbReference type="AlphaFoldDB" id="A0A165CD83"/>
<name>A0A165CD83_9BASI</name>
<sequence length="457" mass="49700">LPPNHFLSLPRPTLLSPSAPATAPDVSTLAGADYDVDVRTGFMPPSPPVTRLPAGYEHWERTLDAALSAGLKVGDKRSTTPEDLERAERWRATVRQMQTLDVASLRSSILLLRRAHQVLACIMHFYVHSALPPPPGETVRIPAPVAVPLLAVSHELGLTPILTYADTVLWNWTLLDPARPVAVDNVACGSLFSRTPSEEHFYTVSAQIELRGVEALDIMRSSLDEAFVGDALAVRRISAYLDRLAVVVDDVTRLMLSMFDGCEPAVFFNDVRPWFRGSAGSGRQWVYEGVPTGEAEAVADLSGPSAGQSTIVHALDVFLGVDHTTHGPSSAAPQTSLRSAPTFLEQMEKYMPGPHQAFIHNLASSAHPVRPLVLLQPAGSPLRTSYDAAVLALKRFRDAHIRIVTVYIVSQRARAEREEREARGETAVVRGKGEKADIRGTGGTQLVPFLKETRAAT</sequence>
<keyword evidence="4" id="KW-0349">Heme</keyword>
<feature type="non-terminal residue" evidence="6">
    <location>
        <position position="1"/>
    </location>
</feature>
<evidence type="ECO:0000256" key="5">
    <source>
        <dbReference type="SAM" id="MobiDB-lite"/>
    </source>
</evidence>
<proteinExistence type="inferred from homology"/>
<dbReference type="SUPFAM" id="SSF140959">
    <property type="entry name" value="Indolic compounds 2,3-dioxygenase-like"/>
    <property type="match status" value="1"/>
</dbReference>
<evidence type="ECO:0000313" key="7">
    <source>
        <dbReference type="Proteomes" id="UP000076842"/>
    </source>
</evidence>
<keyword evidence="6" id="KW-0560">Oxidoreductase</keyword>
<dbReference type="PANTHER" id="PTHR28657:SF5">
    <property type="entry name" value="INDOLEAMINE 2,3-DIOXYGENASE"/>
    <property type="match status" value="1"/>
</dbReference>
<dbReference type="GO" id="GO:0020037">
    <property type="term" value="F:heme binding"/>
    <property type="evidence" value="ECO:0007669"/>
    <property type="project" value="InterPro"/>
</dbReference>
<dbReference type="GO" id="GO:0034354">
    <property type="term" value="P:'de novo' NAD+ biosynthetic process from L-tryptophan"/>
    <property type="evidence" value="ECO:0007669"/>
    <property type="project" value="TreeGrafter"/>
</dbReference>
<keyword evidence="3 4" id="KW-0408">Iron</keyword>
<feature type="region of interest" description="Disordered" evidence="5">
    <location>
        <begin position="414"/>
        <end position="443"/>
    </location>
</feature>
<evidence type="ECO:0000313" key="6">
    <source>
        <dbReference type="EMBL" id="KZT50610.1"/>
    </source>
</evidence>
<dbReference type="Proteomes" id="UP000076842">
    <property type="component" value="Unassembled WGS sequence"/>
</dbReference>
<evidence type="ECO:0000256" key="1">
    <source>
        <dbReference type="ARBA" id="ARBA00007119"/>
    </source>
</evidence>
<protein>
    <submittedName>
        <fullName evidence="6">Indoleamine 2,3-dioxygenase</fullName>
    </submittedName>
</protein>
<dbReference type="STRING" id="1353952.A0A165CD83"/>
<comment type="similarity">
    <text evidence="1">Belongs to the indoleamine 2,3-dioxygenase family.</text>
</comment>
<dbReference type="GO" id="GO:0046872">
    <property type="term" value="F:metal ion binding"/>
    <property type="evidence" value="ECO:0007669"/>
    <property type="project" value="UniProtKB-KW"/>
</dbReference>
<keyword evidence="7" id="KW-1185">Reference proteome</keyword>
<dbReference type="PANTHER" id="PTHR28657">
    <property type="entry name" value="INDOLEAMINE 2,3-DIOXYGENASE"/>
    <property type="match status" value="1"/>
</dbReference>
<dbReference type="EMBL" id="KV424157">
    <property type="protein sequence ID" value="KZT50610.1"/>
    <property type="molecule type" value="Genomic_DNA"/>
</dbReference>
<keyword evidence="6" id="KW-0223">Dioxygenase</keyword>
<dbReference type="InterPro" id="IPR037217">
    <property type="entry name" value="Trp/Indoleamine_2_3_dOase-like"/>
</dbReference>
<feature type="non-terminal residue" evidence="6">
    <location>
        <position position="457"/>
    </location>
</feature>
<evidence type="ECO:0000256" key="4">
    <source>
        <dbReference type="PIRSR" id="PIRSR600898-1"/>
    </source>
</evidence>
<feature type="compositionally biased region" description="Basic and acidic residues" evidence="5">
    <location>
        <begin position="414"/>
        <end position="424"/>
    </location>
</feature>
<dbReference type="Gene3D" id="1.20.58.480">
    <property type="match status" value="1"/>
</dbReference>
<feature type="binding site" description="proximal binding residue" evidence="4">
    <location>
        <position position="400"/>
    </location>
    <ligand>
        <name>heme b</name>
        <dbReference type="ChEBI" id="CHEBI:60344"/>
    </ligand>
    <ligandPart>
        <name>Fe</name>
        <dbReference type="ChEBI" id="CHEBI:18248"/>
    </ligandPart>
</feature>
<dbReference type="GO" id="GO:0019441">
    <property type="term" value="P:L-tryptophan catabolic process to kynurenine"/>
    <property type="evidence" value="ECO:0007669"/>
    <property type="project" value="InterPro"/>
</dbReference>
<dbReference type="GO" id="GO:0033754">
    <property type="term" value="F:indoleamine 2,3-dioxygenase activity"/>
    <property type="evidence" value="ECO:0007669"/>
    <property type="project" value="TreeGrafter"/>
</dbReference>
<gene>
    <name evidence="6" type="ORF">CALCODRAFT_409895</name>
</gene>
<dbReference type="GO" id="GO:0005737">
    <property type="term" value="C:cytoplasm"/>
    <property type="evidence" value="ECO:0007669"/>
    <property type="project" value="TreeGrafter"/>
</dbReference>
<organism evidence="6 7">
    <name type="scientific">Calocera cornea HHB12733</name>
    <dbReference type="NCBI Taxonomy" id="1353952"/>
    <lineage>
        <taxon>Eukaryota</taxon>
        <taxon>Fungi</taxon>
        <taxon>Dikarya</taxon>
        <taxon>Basidiomycota</taxon>
        <taxon>Agaricomycotina</taxon>
        <taxon>Dacrymycetes</taxon>
        <taxon>Dacrymycetales</taxon>
        <taxon>Dacrymycetaceae</taxon>
        <taxon>Calocera</taxon>
    </lineage>
</organism>
<accession>A0A165CD83</accession>
<dbReference type="Pfam" id="PF01231">
    <property type="entry name" value="IDO"/>
    <property type="match status" value="1"/>
</dbReference>
<evidence type="ECO:0000256" key="2">
    <source>
        <dbReference type="ARBA" id="ARBA00022723"/>
    </source>
</evidence>